<keyword evidence="2" id="KW-1185">Reference proteome</keyword>
<reference evidence="1 2" key="1">
    <citation type="submission" date="2018-10" db="EMBL/GenBank/DDBJ databases">
        <authorList>
            <consortium name="IHU Genomes"/>
        </authorList>
    </citation>
    <scope>NUCLEOTIDE SEQUENCE [LARGE SCALE GENOMIC DNA]</scope>
    <source>
        <strain evidence="1 2">A1</strain>
    </source>
</reference>
<dbReference type="EMBL" id="UPSH01000001">
    <property type="protein sequence ID" value="VBB18543.1"/>
    <property type="molecule type" value="Genomic_DNA"/>
</dbReference>
<sequence length="109" mass="11903">MSLPVSFAHKCRLYSLDKKISLTTPDSYIMTDIVGSNKITLSVLNGYFNVTIPYDKLKIVSDGTSCSVSVTFTLFNFPLTLSPGNYCEPCATVCNKPYWSIGGADNLST</sequence>
<evidence type="ECO:0000313" key="1">
    <source>
        <dbReference type="EMBL" id="VBB18543.1"/>
    </source>
</evidence>
<proteinExistence type="predicted"/>
<accession>A0A5K0UAQ3</accession>
<protein>
    <submittedName>
        <fullName evidence="1">Uncharacterized protein</fullName>
    </submittedName>
</protein>
<organism evidence="1 2">
    <name type="scientific">Yasminevirus sp. GU-2018</name>
    <dbReference type="NCBI Taxonomy" id="2420051"/>
    <lineage>
        <taxon>Viruses</taxon>
        <taxon>Varidnaviria</taxon>
        <taxon>Bamfordvirae</taxon>
        <taxon>Nucleocytoviricota</taxon>
        <taxon>Megaviricetes</taxon>
        <taxon>Imitervirales</taxon>
        <taxon>Mimiviridae</taxon>
        <taxon>Klosneuvirinae</taxon>
        <taxon>Yasminevirus</taxon>
        <taxon>Yasminevirus saudimassiliense</taxon>
    </lineage>
</organism>
<comment type="caution">
    <text evidence="1">The sequence shown here is derived from an EMBL/GenBank/DDBJ whole genome shotgun (WGS) entry which is preliminary data.</text>
</comment>
<name>A0A5K0UAQ3_9VIRU</name>
<gene>
    <name evidence="1" type="ORF">YASMINEVIRUS_1006</name>
</gene>
<dbReference type="Proteomes" id="UP000594342">
    <property type="component" value="Unassembled WGS sequence"/>
</dbReference>
<evidence type="ECO:0000313" key="2">
    <source>
        <dbReference type="Proteomes" id="UP000594342"/>
    </source>
</evidence>